<accession>A0A2Z6MTR2</accession>
<evidence type="ECO:0000256" key="1">
    <source>
        <dbReference type="SAM" id="MobiDB-lite"/>
    </source>
</evidence>
<feature type="region of interest" description="Disordered" evidence="1">
    <location>
        <begin position="1"/>
        <end position="20"/>
    </location>
</feature>
<name>A0A2Z6MTR2_TRISU</name>
<evidence type="ECO:0000313" key="3">
    <source>
        <dbReference type="Proteomes" id="UP000242715"/>
    </source>
</evidence>
<sequence>MRERDRDRERDSKSRSRDRFEIVKGCDGGDIEIDATGGEFEGNDDILDEDGGDGVDDF</sequence>
<protein>
    <submittedName>
        <fullName evidence="2">Uncharacterized protein</fullName>
    </submittedName>
</protein>
<feature type="region of interest" description="Disordered" evidence="1">
    <location>
        <begin position="29"/>
        <end position="58"/>
    </location>
</feature>
<dbReference type="Proteomes" id="UP000242715">
    <property type="component" value="Unassembled WGS sequence"/>
</dbReference>
<feature type="compositionally biased region" description="Acidic residues" evidence="1">
    <location>
        <begin position="41"/>
        <end position="58"/>
    </location>
</feature>
<gene>
    <name evidence="2" type="ORF">TSUD_155370</name>
</gene>
<dbReference type="EMBL" id="DF973593">
    <property type="protein sequence ID" value="GAU35506.1"/>
    <property type="molecule type" value="Genomic_DNA"/>
</dbReference>
<proteinExistence type="predicted"/>
<dbReference type="AlphaFoldDB" id="A0A2Z6MTR2"/>
<keyword evidence="3" id="KW-1185">Reference proteome</keyword>
<reference evidence="3" key="1">
    <citation type="journal article" date="2017" name="Front. Plant Sci.">
        <title>Climate Clever Clovers: New Paradigm to Reduce the Environmental Footprint of Ruminants by Breeding Low Methanogenic Forages Utilizing Haplotype Variation.</title>
        <authorList>
            <person name="Kaur P."/>
            <person name="Appels R."/>
            <person name="Bayer P.E."/>
            <person name="Keeble-Gagnere G."/>
            <person name="Wang J."/>
            <person name="Hirakawa H."/>
            <person name="Shirasawa K."/>
            <person name="Vercoe P."/>
            <person name="Stefanova K."/>
            <person name="Durmic Z."/>
            <person name="Nichols P."/>
            <person name="Revell C."/>
            <person name="Isobe S.N."/>
            <person name="Edwards D."/>
            <person name="Erskine W."/>
        </authorList>
    </citation>
    <scope>NUCLEOTIDE SEQUENCE [LARGE SCALE GENOMIC DNA]</scope>
    <source>
        <strain evidence="3">cv. Daliak</strain>
    </source>
</reference>
<organism evidence="2 3">
    <name type="scientific">Trifolium subterraneum</name>
    <name type="common">Subterranean clover</name>
    <dbReference type="NCBI Taxonomy" id="3900"/>
    <lineage>
        <taxon>Eukaryota</taxon>
        <taxon>Viridiplantae</taxon>
        <taxon>Streptophyta</taxon>
        <taxon>Embryophyta</taxon>
        <taxon>Tracheophyta</taxon>
        <taxon>Spermatophyta</taxon>
        <taxon>Magnoliopsida</taxon>
        <taxon>eudicotyledons</taxon>
        <taxon>Gunneridae</taxon>
        <taxon>Pentapetalae</taxon>
        <taxon>rosids</taxon>
        <taxon>fabids</taxon>
        <taxon>Fabales</taxon>
        <taxon>Fabaceae</taxon>
        <taxon>Papilionoideae</taxon>
        <taxon>50 kb inversion clade</taxon>
        <taxon>NPAAA clade</taxon>
        <taxon>Hologalegina</taxon>
        <taxon>IRL clade</taxon>
        <taxon>Trifolieae</taxon>
        <taxon>Trifolium</taxon>
    </lineage>
</organism>
<evidence type="ECO:0000313" key="2">
    <source>
        <dbReference type="EMBL" id="GAU35506.1"/>
    </source>
</evidence>